<reference evidence="1 2" key="1">
    <citation type="submission" date="2024-06" db="EMBL/GenBank/DDBJ databases">
        <title>Genomic Encyclopedia of Type Strains, Phase IV (KMG-IV): sequencing the most valuable type-strain genomes for metagenomic binning, comparative biology and taxonomic classification.</title>
        <authorList>
            <person name="Goeker M."/>
        </authorList>
    </citation>
    <scope>NUCLEOTIDE SEQUENCE [LARGE SCALE GENOMIC DNA]</scope>
    <source>
        <strain evidence="1 2">DSM 29288</strain>
    </source>
</reference>
<name>A0ABV2ML19_9HYPH</name>
<accession>A0ABV2ML19</accession>
<evidence type="ECO:0000313" key="1">
    <source>
        <dbReference type="EMBL" id="MET3757161.1"/>
    </source>
</evidence>
<comment type="caution">
    <text evidence="1">The sequence shown here is derived from an EMBL/GenBank/DDBJ whole genome shotgun (WGS) entry which is preliminary data.</text>
</comment>
<organism evidence="1 2">
    <name type="scientific">Rhizobium binae</name>
    <dbReference type="NCBI Taxonomy" id="1138190"/>
    <lineage>
        <taxon>Bacteria</taxon>
        <taxon>Pseudomonadati</taxon>
        <taxon>Pseudomonadota</taxon>
        <taxon>Alphaproteobacteria</taxon>
        <taxon>Hyphomicrobiales</taxon>
        <taxon>Rhizobiaceae</taxon>
        <taxon>Rhizobium/Agrobacterium group</taxon>
        <taxon>Rhizobium</taxon>
    </lineage>
</organism>
<sequence length="65" mass="6994">MFHGNGGFGWTQSVSSAGYSKHWEEELMDGIYLSRRDALRAILVTSTAACLMNGQALASSVATKL</sequence>
<proteinExistence type="predicted"/>
<dbReference type="EMBL" id="JBEPMY010000015">
    <property type="protein sequence ID" value="MET3757161.1"/>
    <property type="molecule type" value="Genomic_DNA"/>
</dbReference>
<dbReference type="Proteomes" id="UP001549077">
    <property type="component" value="Unassembled WGS sequence"/>
</dbReference>
<gene>
    <name evidence="1" type="ORF">ABID08_004542</name>
</gene>
<keyword evidence="2" id="KW-1185">Reference proteome</keyword>
<evidence type="ECO:0000313" key="2">
    <source>
        <dbReference type="Proteomes" id="UP001549077"/>
    </source>
</evidence>
<protein>
    <submittedName>
        <fullName evidence="1">Uncharacterized protein</fullName>
    </submittedName>
</protein>